<dbReference type="CDD" id="cd06261">
    <property type="entry name" value="TM_PBP2"/>
    <property type="match status" value="1"/>
</dbReference>
<dbReference type="SUPFAM" id="SSF161098">
    <property type="entry name" value="MetI-like"/>
    <property type="match status" value="2"/>
</dbReference>
<feature type="transmembrane region" description="Helical" evidence="7">
    <location>
        <begin position="90"/>
        <end position="115"/>
    </location>
</feature>
<evidence type="ECO:0000313" key="10">
    <source>
        <dbReference type="Proteomes" id="UP000249185"/>
    </source>
</evidence>
<feature type="transmembrane region" description="Helical" evidence="7">
    <location>
        <begin position="371"/>
        <end position="392"/>
    </location>
</feature>
<dbReference type="InterPro" id="IPR000515">
    <property type="entry name" value="MetI-like"/>
</dbReference>
<sequence>MGRGAQPLSAPVPAGIRLGGGAALALVAALTLGPLAALLASAGAGRGLGPGDWAALRFTLLQALLSAALSALLAVPAARALARRAFPGRGALVALLGAPFLLPVIVAVFGLLAVWGRSGLASRGLGLAGLGPLDIYGLTGVVLAHVFFNLPLVTRLLLQGWLAIPPEQFRLAAQLGFGPRDTFRVIEAPMLRQVLPGAFVLVFLLCVGSFAVALTLGGGPRATTVELAIYQAIRFDFDLGRAARLALIQFALCGAVTALALRFAAEARFGGGLLGRVRRWDADRGAQRALDAAALVLLALFIGLPLGAVLARGLPGLLAGTPAGLGAAAARSLGVALASAALAIALGLALALLIEALRARVPARARATETFAMLTLAASPFVIGTGLFIVIHPLADPFALALPVTAAVNAAMALPFVIRSLLPALADARRIDGRLADSLGIAGLARLRLVLWPRLRQPLGFAAGLAAALSMGDLGVIALFAPPEVATLPLLMERLMGAYRMEQAAGVGLVLVALTYLLFFVFDRGGRLDAGA</sequence>
<keyword evidence="5 7" id="KW-1133">Transmembrane helix</keyword>
<evidence type="ECO:0000256" key="2">
    <source>
        <dbReference type="ARBA" id="ARBA00022448"/>
    </source>
</evidence>
<dbReference type="PANTHER" id="PTHR30183:SF9">
    <property type="entry name" value="THIAMINE TRANSPORT SYSTEM PERMEASE PROTEIN THIP"/>
    <property type="match status" value="1"/>
</dbReference>
<feature type="transmembrane region" description="Helical" evidence="7">
    <location>
        <begin position="398"/>
        <end position="422"/>
    </location>
</feature>
<evidence type="ECO:0000256" key="4">
    <source>
        <dbReference type="ARBA" id="ARBA00022692"/>
    </source>
</evidence>
<protein>
    <submittedName>
        <fullName evidence="9">Thiamine/thiamine pyrophosphate ABC transporter permease ThiP</fullName>
    </submittedName>
</protein>
<dbReference type="PANTHER" id="PTHR30183">
    <property type="entry name" value="MOLYBDENUM TRANSPORT SYSTEM PERMEASE PROTEIN MODB"/>
    <property type="match status" value="1"/>
</dbReference>
<proteinExistence type="predicted"/>
<dbReference type="Proteomes" id="UP000249185">
    <property type="component" value="Unassembled WGS sequence"/>
</dbReference>
<comment type="caution">
    <text evidence="9">The sequence shown here is derived from an EMBL/GenBank/DDBJ whole genome shotgun (WGS) entry which is preliminary data.</text>
</comment>
<keyword evidence="4 7" id="KW-0812">Transmembrane</keyword>
<evidence type="ECO:0000256" key="7">
    <source>
        <dbReference type="SAM" id="Phobius"/>
    </source>
</evidence>
<organism evidence="9 10">
    <name type="scientific">Rhodovulum sulfidophilum</name>
    <name type="common">Rhodobacter sulfidophilus</name>
    <dbReference type="NCBI Taxonomy" id="35806"/>
    <lineage>
        <taxon>Bacteria</taxon>
        <taxon>Pseudomonadati</taxon>
        <taxon>Pseudomonadota</taxon>
        <taxon>Alphaproteobacteria</taxon>
        <taxon>Rhodobacterales</taxon>
        <taxon>Paracoccaceae</taxon>
        <taxon>Rhodovulum</taxon>
    </lineage>
</organism>
<dbReference type="EMBL" id="QFPW01000006">
    <property type="protein sequence ID" value="PZQ49859.1"/>
    <property type="molecule type" value="Genomic_DNA"/>
</dbReference>
<dbReference type="AlphaFoldDB" id="A0A2W5NC97"/>
<dbReference type="GO" id="GO:0005886">
    <property type="term" value="C:plasma membrane"/>
    <property type="evidence" value="ECO:0007669"/>
    <property type="project" value="UniProtKB-SubCell"/>
</dbReference>
<evidence type="ECO:0000256" key="3">
    <source>
        <dbReference type="ARBA" id="ARBA00022475"/>
    </source>
</evidence>
<feature type="domain" description="ABC transmembrane type-1" evidence="8">
    <location>
        <begin position="329"/>
        <end position="522"/>
    </location>
</feature>
<feature type="transmembrane region" description="Helical" evidence="7">
    <location>
        <begin position="290"/>
        <end position="314"/>
    </location>
</feature>
<feature type="transmembrane region" description="Helical" evidence="7">
    <location>
        <begin position="246"/>
        <end position="269"/>
    </location>
</feature>
<evidence type="ECO:0000256" key="6">
    <source>
        <dbReference type="ARBA" id="ARBA00023136"/>
    </source>
</evidence>
<dbReference type="GO" id="GO:0055085">
    <property type="term" value="P:transmembrane transport"/>
    <property type="evidence" value="ECO:0007669"/>
    <property type="project" value="InterPro"/>
</dbReference>
<evidence type="ECO:0000313" key="9">
    <source>
        <dbReference type="EMBL" id="PZQ49859.1"/>
    </source>
</evidence>
<feature type="transmembrane region" description="Helical" evidence="7">
    <location>
        <begin position="21"/>
        <end position="42"/>
    </location>
</feature>
<reference evidence="9 10" key="1">
    <citation type="submission" date="2017-08" db="EMBL/GenBank/DDBJ databases">
        <title>Infants hospitalized years apart are colonized by the same room-sourced microbial strains.</title>
        <authorList>
            <person name="Brooks B."/>
            <person name="Olm M.R."/>
            <person name="Firek B.A."/>
            <person name="Baker R."/>
            <person name="Thomas B.C."/>
            <person name="Morowitz M.J."/>
            <person name="Banfield J.F."/>
        </authorList>
    </citation>
    <scope>NUCLEOTIDE SEQUENCE [LARGE SCALE GENOMIC DNA]</scope>
    <source>
        <strain evidence="9">S2_005_002_R2_34</strain>
    </source>
</reference>
<keyword evidence="3" id="KW-1003">Cell membrane</keyword>
<name>A0A2W5NC97_RHOSU</name>
<feature type="domain" description="ABC transmembrane type-1" evidence="8">
    <location>
        <begin position="56"/>
        <end position="260"/>
    </location>
</feature>
<keyword evidence="6 7" id="KW-0472">Membrane</keyword>
<feature type="transmembrane region" description="Helical" evidence="7">
    <location>
        <begin position="334"/>
        <end position="359"/>
    </location>
</feature>
<dbReference type="InterPro" id="IPR035906">
    <property type="entry name" value="MetI-like_sf"/>
</dbReference>
<comment type="subcellular location">
    <subcellularLocation>
        <location evidence="1">Cell membrane</location>
        <topology evidence="1">Multi-pass membrane protein</topology>
    </subcellularLocation>
</comment>
<evidence type="ECO:0000256" key="5">
    <source>
        <dbReference type="ARBA" id="ARBA00022989"/>
    </source>
</evidence>
<gene>
    <name evidence="9" type="ORF">DI556_10410</name>
</gene>
<feature type="transmembrane region" description="Helical" evidence="7">
    <location>
        <begin position="135"/>
        <end position="158"/>
    </location>
</feature>
<evidence type="ECO:0000256" key="1">
    <source>
        <dbReference type="ARBA" id="ARBA00004651"/>
    </source>
</evidence>
<feature type="transmembrane region" description="Helical" evidence="7">
    <location>
        <begin position="54"/>
        <end position="78"/>
    </location>
</feature>
<dbReference type="PROSITE" id="PS50928">
    <property type="entry name" value="ABC_TM1"/>
    <property type="match status" value="2"/>
</dbReference>
<feature type="transmembrane region" description="Helical" evidence="7">
    <location>
        <begin position="501"/>
        <end position="522"/>
    </location>
</feature>
<evidence type="ECO:0000259" key="8">
    <source>
        <dbReference type="PROSITE" id="PS50928"/>
    </source>
</evidence>
<accession>A0A2W5NC97</accession>
<dbReference type="Gene3D" id="1.10.3720.10">
    <property type="entry name" value="MetI-like"/>
    <property type="match status" value="2"/>
</dbReference>
<feature type="transmembrane region" description="Helical" evidence="7">
    <location>
        <begin position="194"/>
        <end position="216"/>
    </location>
</feature>
<feature type="transmembrane region" description="Helical" evidence="7">
    <location>
        <begin position="459"/>
        <end position="481"/>
    </location>
</feature>
<keyword evidence="2" id="KW-0813">Transport</keyword>